<keyword evidence="3" id="KW-0966">Cell projection</keyword>
<name>A0A2S2CLU6_9PROT</name>
<accession>A0A2S2CLU6</accession>
<feature type="transmembrane region" description="Helical" evidence="2">
    <location>
        <begin position="142"/>
        <end position="160"/>
    </location>
</feature>
<gene>
    <name evidence="3" type="ORF">DEW08_04020</name>
</gene>
<keyword evidence="2" id="KW-1133">Transmembrane helix</keyword>
<proteinExistence type="predicted"/>
<dbReference type="KEGG" id="azz:DEW08_04020"/>
<feature type="transmembrane region" description="Helical" evidence="2">
    <location>
        <begin position="26"/>
        <end position="48"/>
    </location>
</feature>
<evidence type="ECO:0000313" key="3">
    <source>
        <dbReference type="EMBL" id="AWK85442.1"/>
    </source>
</evidence>
<feature type="transmembrane region" description="Helical" evidence="2">
    <location>
        <begin position="54"/>
        <end position="74"/>
    </location>
</feature>
<evidence type="ECO:0000256" key="2">
    <source>
        <dbReference type="SAM" id="Phobius"/>
    </source>
</evidence>
<dbReference type="Proteomes" id="UP000245629">
    <property type="component" value="Chromosome 1"/>
</dbReference>
<keyword evidence="4" id="KW-1185">Reference proteome</keyword>
<keyword evidence="1" id="KW-0175">Coiled coil</keyword>
<keyword evidence="2" id="KW-0812">Transmembrane</keyword>
<dbReference type="AlphaFoldDB" id="A0A2S2CLU6"/>
<evidence type="ECO:0000256" key="1">
    <source>
        <dbReference type="SAM" id="Coils"/>
    </source>
</evidence>
<feature type="coiled-coil region" evidence="1">
    <location>
        <begin position="266"/>
        <end position="293"/>
    </location>
</feature>
<reference evidence="4" key="1">
    <citation type="submission" date="2018-05" db="EMBL/GenBank/DDBJ databases">
        <title>Azospirillum thermophila sp. nov., a novel isolated from hot spring.</title>
        <authorList>
            <person name="Zhao Z."/>
        </authorList>
    </citation>
    <scope>NUCLEOTIDE SEQUENCE [LARGE SCALE GENOMIC DNA]</scope>
    <source>
        <strain evidence="4">CFH 70021</strain>
    </source>
</reference>
<keyword evidence="3" id="KW-0969">Cilium</keyword>
<feature type="transmembrane region" description="Helical" evidence="2">
    <location>
        <begin position="201"/>
        <end position="220"/>
    </location>
</feature>
<dbReference type="EMBL" id="CP029352">
    <property type="protein sequence ID" value="AWK85442.1"/>
    <property type="molecule type" value="Genomic_DNA"/>
</dbReference>
<dbReference type="OrthoDB" id="9794540at2"/>
<organism evidence="3 4">
    <name type="scientific">Azospirillum thermophilum</name>
    <dbReference type="NCBI Taxonomy" id="2202148"/>
    <lineage>
        <taxon>Bacteria</taxon>
        <taxon>Pseudomonadati</taxon>
        <taxon>Pseudomonadota</taxon>
        <taxon>Alphaproteobacteria</taxon>
        <taxon>Rhodospirillales</taxon>
        <taxon>Azospirillaceae</taxon>
        <taxon>Azospirillum</taxon>
    </lineage>
</organism>
<protein>
    <submittedName>
        <fullName evidence="3">Flagellar motor protein MotA</fullName>
    </submittedName>
</protein>
<evidence type="ECO:0000313" key="4">
    <source>
        <dbReference type="Proteomes" id="UP000245629"/>
    </source>
</evidence>
<sequence>MAAIAPTRPQEVPFPMTRPERFLTRMILFLVVVAVICGLLFPALQHAFMNNAPLNGLILGTLFAGILFIFRQVLMLRPEVAWLEQYQSGVTLSGTPEPVLLAPMARMLGERRGRLSLSALSMRSLLDGIASRLDESRELSRYLIGLLIFLGLLGTFWGLLHTVQSVGGVIGSLSVNGGDVANMFANLQQGLQAPLTGMGTAFSSSLFGLAGSLVLGFLELQASQAHNRFFQDLEDWLSSATRLSSGSAGGLEVGDHSVPAYVQALLEQTAENLEQLQRTVATAEDGRRAANANLMALTERLTTLTDHMRAEQQLLLRLGENQIEMKTLLDRLAEAAIGGLDEASRQHLRNMDIYLARMVEEATTGRAQAVQEIRSEIKLLARTIAALAEEAEQPQR</sequence>
<keyword evidence="2" id="KW-0472">Membrane</keyword>
<keyword evidence="3" id="KW-0282">Flagellum</keyword>